<accession>A0A847SH93</accession>
<evidence type="ECO:0000256" key="1">
    <source>
        <dbReference type="SAM" id="SignalP"/>
    </source>
</evidence>
<reference evidence="2 3" key="1">
    <citation type="submission" date="2020-04" db="EMBL/GenBank/DDBJ databases">
        <authorList>
            <person name="Yin C."/>
        </authorList>
    </citation>
    <scope>NUCLEOTIDE SEQUENCE [LARGE SCALE GENOMIC DNA]</scope>
    <source>
        <strain evidence="2 3">Ak56</strain>
    </source>
</reference>
<dbReference type="EMBL" id="JABAHZ010000005">
    <property type="protein sequence ID" value="NLR81201.1"/>
    <property type="molecule type" value="Genomic_DNA"/>
</dbReference>
<dbReference type="Proteomes" id="UP000552864">
    <property type="component" value="Unassembled WGS sequence"/>
</dbReference>
<keyword evidence="3" id="KW-1185">Reference proteome</keyword>
<evidence type="ECO:0000313" key="3">
    <source>
        <dbReference type="Proteomes" id="UP000552864"/>
    </source>
</evidence>
<dbReference type="RefSeq" id="WP_168740846.1">
    <property type="nucleotide sequence ID" value="NZ_JABAHZ010000005.1"/>
</dbReference>
<protein>
    <recommendedName>
        <fullName evidence="4">Outer membrane lipoprotein-sorting protein</fullName>
    </recommendedName>
</protein>
<evidence type="ECO:0000313" key="2">
    <source>
        <dbReference type="EMBL" id="NLR81201.1"/>
    </source>
</evidence>
<organism evidence="2 3">
    <name type="scientific">Chitinophaga eiseniae</name>
    <dbReference type="NCBI Taxonomy" id="634771"/>
    <lineage>
        <taxon>Bacteria</taxon>
        <taxon>Pseudomonadati</taxon>
        <taxon>Bacteroidota</taxon>
        <taxon>Chitinophagia</taxon>
        <taxon>Chitinophagales</taxon>
        <taxon>Chitinophagaceae</taxon>
        <taxon>Chitinophaga</taxon>
    </lineage>
</organism>
<keyword evidence="1" id="KW-0732">Signal</keyword>
<feature type="chain" id="PRO_5032533782" description="Outer membrane lipoprotein-sorting protein" evidence="1">
    <location>
        <begin position="22"/>
        <end position="235"/>
    </location>
</feature>
<dbReference type="AlphaFoldDB" id="A0A847SH93"/>
<gene>
    <name evidence="2" type="ORF">HGH91_21415</name>
</gene>
<evidence type="ECO:0008006" key="4">
    <source>
        <dbReference type="Google" id="ProtNLM"/>
    </source>
</evidence>
<proteinExistence type="predicted"/>
<comment type="caution">
    <text evidence="2">The sequence shown here is derived from an EMBL/GenBank/DDBJ whole genome shotgun (WGS) entry which is preliminary data.</text>
</comment>
<name>A0A847SH93_9BACT</name>
<feature type="signal peptide" evidence="1">
    <location>
        <begin position="1"/>
        <end position="21"/>
    </location>
</feature>
<sequence>MSIAKWCLLLVMISSSWQTVAQSKDTAALLAVFKKMQQDLISRPISYEVKISYTRLDAPGTAPDTVSGMVKIAGRQLHCLMDGVETISNERYTVTLFHQDKTMYLNKPVATPEQEMVAVANLSQVVGDVKEWSLKTEGKEKILQLTYPAGMQYKQAVFTIDARSGYLKSTRITMDVLAEDTLHTVEVYSRFVNYQPIPNGYNGFNESNYFTRKGDDFIVTPTYRDYQIFKASPNL</sequence>